<dbReference type="InterPro" id="IPR036937">
    <property type="entry name" value="Adhesion_dom_fimbrial_sf"/>
</dbReference>
<dbReference type="InterPro" id="IPR008966">
    <property type="entry name" value="Adhesion_dom_sf"/>
</dbReference>
<dbReference type="Gene3D" id="2.60.40.1090">
    <property type="entry name" value="Fimbrial-type adhesion domain"/>
    <property type="match status" value="1"/>
</dbReference>
<name>A0ABQ6QDQ2_9GAMM</name>
<evidence type="ECO:0000313" key="3">
    <source>
        <dbReference type="Proteomes" id="UP001306668"/>
    </source>
</evidence>
<protein>
    <recommendedName>
        <fullName evidence="4">Fimbrial protein</fullName>
    </recommendedName>
</protein>
<organism evidence="2 3">
    <name type="scientific">Stenotrophomonas sepilia</name>
    <dbReference type="NCBI Taxonomy" id="2860290"/>
    <lineage>
        <taxon>Bacteria</taxon>
        <taxon>Pseudomonadati</taxon>
        <taxon>Pseudomonadota</taxon>
        <taxon>Gammaproteobacteria</taxon>
        <taxon>Lysobacterales</taxon>
        <taxon>Lysobacteraceae</taxon>
        <taxon>Stenotrophomonas</taxon>
        <taxon>Stenotrophomonas maltophilia group</taxon>
    </lineage>
</organism>
<dbReference type="EMBL" id="BTRJ01000026">
    <property type="protein sequence ID" value="GMR28324.1"/>
    <property type="molecule type" value="Genomic_DNA"/>
</dbReference>
<dbReference type="Proteomes" id="UP001306668">
    <property type="component" value="Unassembled WGS sequence"/>
</dbReference>
<dbReference type="RefSeq" id="WP_338167854.1">
    <property type="nucleotide sequence ID" value="NZ_BTRJ01000026.1"/>
</dbReference>
<feature type="region of interest" description="Disordered" evidence="1">
    <location>
        <begin position="195"/>
        <end position="215"/>
    </location>
</feature>
<dbReference type="SUPFAM" id="SSF49401">
    <property type="entry name" value="Bacterial adhesins"/>
    <property type="match status" value="1"/>
</dbReference>
<reference evidence="3" key="1">
    <citation type="submission" date="2023-07" db="EMBL/GenBank/DDBJ databases">
        <title>Genome sequence of Stenotrophomonas sp. Alg010 isolated from Sargassum waste.</title>
        <authorList>
            <person name="Mohapatra"/>
            <person name="B.R."/>
        </authorList>
    </citation>
    <scope>NUCLEOTIDE SEQUENCE [LARGE SCALE GENOMIC DNA]</scope>
    <source>
        <strain evidence="3">Alg010</strain>
    </source>
</reference>
<comment type="caution">
    <text evidence="2">The sequence shown here is derived from an EMBL/GenBank/DDBJ whole genome shotgun (WGS) entry which is preliminary data.</text>
</comment>
<proteinExistence type="predicted"/>
<accession>A0ABQ6QDQ2</accession>
<gene>
    <name evidence="2" type="ORF">STENOSP10_25440</name>
</gene>
<evidence type="ECO:0008006" key="4">
    <source>
        <dbReference type="Google" id="ProtNLM"/>
    </source>
</evidence>
<evidence type="ECO:0000256" key="1">
    <source>
        <dbReference type="SAM" id="MobiDB-lite"/>
    </source>
</evidence>
<sequence>MHSHIEMICANRRNGREQGWRRLIQVLATGVALAACWTAAACTPVTTNLYPDPASPSSGWTYDGLNKPLYGWTLLWGSAAAPANVIYEDCMDGTHYELDLQPDLTPTGEIIDGAEVYIANSGTDARLGIQFRAAGRVGSGDWGSDINVKSGQANRIQTASVDGKMEIRIWYRYIALVDLSGAPSFEAVPHRWRFEKPGGEQQGSKITQRHSKNAYTPPEPAHCRFRSVAPPSSVPLPLTTVQMLKSPGDSGPAASFHWDWSCNSDDTMVYPKIIYTAGTPTVGLGHGQMAVKSEPGAAEGVILEVRRSNSSSGTKTPVEFGKAYSGSNWYGNEYLDVRYVRTADTLKTGPANGSMLISLTNY</sequence>
<keyword evidence="3" id="KW-1185">Reference proteome</keyword>
<evidence type="ECO:0000313" key="2">
    <source>
        <dbReference type="EMBL" id="GMR28324.1"/>
    </source>
</evidence>